<dbReference type="Proteomes" id="UP000011116">
    <property type="component" value="Chromosome 5H"/>
</dbReference>
<gene>
    <name evidence="7" type="primary">LOC123395459</name>
</gene>
<feature type="signal peptide" evidence="4">
    <location>
        <begin position="1"/>
        <end position="26"/>
    </location>
</feature>
<organism evidence="6">
    <name type="scientific">Hordeum vulgare subsp. vulgare</name>
    <name type="common">Domesticated barley</name>
    <dbReference type="NCBI Taxonomy" id="112509"/>
    <lineage>
        <taxon>Eukaryota</taxon>
        <taxon>Viridiplantae</taxon>
        <taxon>Streptophyta</taxon>
        <taxon>Embryophyta</taxon>
        <taxon>Tracheophyta</taxon>
        <taxon>Spermatophyta</taxon>
        <taxon>Magnoliopsida</taxon>
        <taxon>Liliopsida</taxon>
        <taxon>Poales</taxon>
        <taxon>Poaceae</taxon>
        <taxon>BOP clade</taxon>
        <taxon>Pooideae</taxon>
        <taxon>Triticodae</taxon>
        <taxon>Triticeae</taxon>
        <taxon>Hordeinae</taxon>
        <taxon>Hordeum</taxon>
    </lineage>
</organism>
<comment type="similarity">
    <text evidence="3">Belongs to the PMEI family.</text>
</comment>
<evidence type="ECO:0000313" key="7">
    <source>
        <dbReference type="EnsemblPlants" id="HORVU.MOREX.r3.5HG0433680.1.CDS1"/>
    </source>
</evidence>
<accession>F2CPP9</accession>
<feature type="domain" description="Pectinesterase inhibitor" evidence="5">
    <location>
        <begin position="40"/>
        <end position="170"/>
    </location>
</feature>
<dbReference type="OMA" id="PSLCESA"/>
<dbReference type="SUPFAM" id="SSF101148">
    <property type="entry name" value="Plant invertase/pectin methylesterase inhibitor"/>
    <property type="match status" value="1"/>
</dbReference>
<dbReference type="PANTHER" id="PTHR35357">
    <property type="entry name" value="OS02G0537100 PROTEIN"/>
    <property type="match status" value="1"/>
</dbReference>
<dbReference type="GO" id="GO:0004857">
    <property type="term" value="F:enzyme inhibitor activity"/>
    <property type="evidence" value="ECO:0000318"/>
    <property type="project" value="GO_Central"/>
</dbReference>
<dbReference type="Gramene" id="HORVU.MOREX.r2.5HG0360290.1">
    <property type="protein sequence ID" value="HORVU.MOREX.r2.5HG0360290.1.CDS.1"/>
    <property type="gene ID" value="HORVU.MOREX.r2.5HG0360290"/>
</dbReference>
<feature type="chain" id="PRO_5015090535" evidence="4">
    <location>
        <begin position="27"/>
        <end position="197"/>
    </location>
</feature>
<dbReference type="GO" id="GO:0009505">
    <property type="term" value="C:plant-type cell wall"/>
    <property type="evidence" value="ECO:0000318"/>
    <property type="project" value="GO_Central"/>
</dbReference>
<dbReference type="KEGG" id="hvg:123395459"/>
<keyword evidence="2" id="KW-1015">Disulfide bond</keyword>
<keyword evidence="8" id="KW-1185">Reference proteome</keyword>
<dbReference type="SMR" id="F2CPP9"/>
<dbReference type="OrthoDB" id="773737at2759"/>
<dbReference type="Gene3D" id="1.20.140.40">
    <property type="entry name" value="Invertase/pectin methylesterase inhibitor family protein"/>
    <property type="match status" value="1"/>
</dbReference>
<keyword evidence="1 4" id="KW-0732">Signal</keyword>
<dbReference type="GO" id="GO:0009827">
    <property type="term" value="P:plant-type cell wall modification"/>
    <property type="evidence" value="ECO:0000318"/>
    <property type="project" value="GO_Central"/>
</dbReference>
<dbReference type="AlphaFoldDB" id="F2CPP9"/>
<dbReference type="GeneID" id="123395459"/>
<evidence type="ECO:0000256" key="1">
    <source>
        <dbReference type="ARBA" id="ARBA00022729"/>
    </source>
</evidence>
<reference evidence="7" key="3">
    <citation type="submission" date="2020-10" db="EMBL/GenBank/DDBJ databases">
        <authorList>
            <person name="Scholz U."/>
            <person name="Mascher M."/>
            <person name="Fiebig A."/>
        </authorList>
    </citation>
    <scope>NUCLEOTIDE SEQUENCE [LARGE SCALE GENOMIC DNA]</scope>
    <source>
        <strain evidence="7">cv. Morex</strain>
    </source>
</reference>
<dbReference type="EMBL" id="AK353601">
    <property type="protein sequence ID" value="BAJ84820.1"/>
    <property type="molecule type" value="mRNA"/>
</dbReference>
<protein>
    <submittedName>
        <fullName evidence="6">Predicted protein</fullName>
    </submittedName>
</protein>
<dbReference type="InterPro" id="IPR035513">
    <property type="entry name" value="Invertase/methylesterase_inhib"/>
</dbReference>
<sequence length="197" mass="19545">MAVASSSPMFGALLILVLSSAAGVHGASSSGAAPSTPLDQLCGSLGSFYVTPELCASALCLDASSSCRSARGAPELAALATRLVAANATAAKASIESALALHAERVPAPASAADADARKGMRSCLQLYAGAVPALRWAARSVAAGRYSGAREVLEAAQYVASGCAGMAGEATLPKENDRFSSMAIVAHAVVASMSTT</sequence>
<evidence type="ECO:0000256" key="2">
    <source>
        <dbReference type="ARBA" id="ARBA00023157"/>
    </source>
</evidence>
<dbReference type="Gramene" id="HORVU.MOREX.r3.5HG0433680.1">
    <property type="protein sequence ID" value="HORVU.MOREX.r3.5HG0433680.1.CDS1"/>
    <property type="gene ID" value="HORVU.MOREX.r3.5HG0433680"/>
</dbReference>
<name>F2CPP9_HORVV</name>
<evidence type="ECO:0000256" key="3">
    <source>
        <dbReference type="ARBA" id="ARBA00038471"/>
    </source>
</evidence>
<dbReference type="EnsemblPlants" id="HORVU.MOREX.r3.5HG0433680.1">
    <property type="protein sequence ID" value="HORVU.MOREX.r3.5HG0433680.1.CDS1"/>
    <property type="gene ID" value="HORVU.MOREX.r3.5HG0433680"/>
</dbReference>
<reference evidence="7" key="4">
    <citation type="submission" date="2022-01" db="UniProtKB">
        <authorList>
            <consortium name="EnsemblPlants"/>
        </authorList>
    </citation>
    <scope>IDENTIFICATION</scope>
    <source>
        <strain evidence="7">subsp. vulgare</strain>
    </source>
</reference>
<proteinExistence type="evidence at transcript level"/>
<reference evidence="8" key="2">
    <citation type="journal article" date="2012" name="Nature">
        <title>A physical, genetic and functional sequence assembly of the barley genome.</title>
        <authorList>
            <consortium name="The International Barley Genome Sequencing Consortium"/>
            <person name="Mayer K.F."/>
            <person name="Waugh R."/>
            <person name="Brown J.W."/>
            <person name="Schulman A."/>
            <person name="Langridge P."/>
            <person name="Platzer M."/>
            <person name="Fincher G.B."/>
            <person name="Muehlbauer G.J."/>
            <person name="Sato K."/>
            <person name="Close T.J."/>
            <person name="Wise R.P."/>
            <person name="Stein N."/>
        </authorList>
    </citation>
    <scope>NUCLEOTIDE SEQUENCE [LARGE SCALE GENOMIC DNA]</scope>
    <source>
        <strain evidence="8">cv. Morex</strain>
    </source>
</reference>
<evidence type="ECO:0000256" key="4">
    <source>
        <dbReference type="SAM" id="SignalP"/>
    </source>
</evidence>
<evidence type="ECO:0000313" key="6">
    <source>
        <dbReference type="EMBL" id="BAJ84820.1"/>
    </source>
</evidence>
<dbReference type="Pfam" id="PF04043">
    <property type="entry name" value="PMEI"/>
    <property type="match status" value="1"/>
</dbReference>
<dbReference type="PANTHER" id="PTHR35357:SF8">
    <property type="entry name" value="OS01G0111000 PROTEIN"/>
    <property type="match status" value="1"/>
</dbReference>
<dbReference type="RefSeq" id="XP_044946399.1">
    <property type="nucleotide sequence ID" value="XM_045090464.1"/>
</dbReference>
<reference evidence="6" key="1">
    <citation type="journal article" date="2011" name="Plant Physiol.">
        <title>Comprehensive sequence analysis of 24,783 barley full-length cDNAs derived from 12 clone libraries.</title>
        <authorList>
            <person name="Matsumoto T."/>
            <person name="Tanaka T."/>
            <person name="Sakai H."/>
            <person name="Amano N."/>
            <person name="Kanamori H."/>
            <person name="Kurita K."/>
            <person name="Kikuta A."/>
            <person name="Kamiya K."/>
            <person name="Yamamoto M."/>
            <person name="Ikawa H."/>
            <person name="Fujii N."/>
            <person name="Hori K."/>
            <person name="Itoh T."/>
            <person name="Sato K."/>
        </authorList>
    </citation>
    <scope>NUCLEOTIDE SEQUENCE</scope>
    <source>
        <tissue evidence="6">Shoot</tissue>
    </source>
</reference>
<dbReference type="FunFam" id="1.20.140.40:FF:000040">
    <property type="entry name" value="Uncharacterized protein"/>
    <property type="match status" value="1"/>
</dbReference>
<evidence type="ECO:0000259" key="5">
    <source>
        <dbReference type="Pfam" id="PF04043"/>
    </source>
</evidence>
<dbReference type="InterPro" id="IPR006501">
    <property type="entry name" value="Pectinesterase_inhib_dom"/>
</dbReference>
<evidence type="ECO:0000313" key="8">
    <source>
        <dbReference type="Proteomes" id="UP000011116"/>
    </source>
</evidence>